<name>A0ABW0ARZ7_9ACTN</name>
<dbReference type="RefSeq" id="WP_344485805.1">
    <property type="nucleotide sequence ID" value="NZ_BAAASB010000031.1"/>
</dbReference>
<proteinExistence type="predicted"/>
<gene>
    <name evidence="2" type="ORF">ACFPRH_32780</name>
</gene>
<evidence type="ECO:0000313" key="3">
    <source>
        <dbReference type="Proteomes" id="UP001596160"/>
    </source>
</evidence>
<comment type="caution">
    <text evidence="2">The sequence shown here is derived from an EMBL/GenBank/DDBJ whole genome shotgun (WGS) entry which is preliminary data.</text>
</comment>
<keyword evidence="1" id="KW-1133">Transmembrane helix</keyword>
<dbReference type="Proteomes" id="UP001596160">
    <property type="component" value="Unassembled WGS sequence"/>
</dbReference>
<sequence length="281" mass="30215">MSSNPIPELVIASGGTRARFDGLRLSVERDRTLWNIPVEAIRSAELGDGSTVRVELSGDASGARPGPGVPLSLPAANVIAAKRFRDRLLDVLATVEPAEDGHSLVVGESLPRFRHRFLTAEYRRKRIAAGVLLLWLVIIVSIAGPGALAFVSWLTPTGVFMTGVAVNLRIRPMLTLRRRGVTVTGRVVGSRSAGSKGSVQRYPLLTFTALDGTVHERVRSVVSVWATPSEEPMDVTYDPENPALATRPKTLSHSFNTVVMMTAGVLLTALGLFVLFLLATS</sequence>
<evidence type="ECO:0000256" key="1">
    <source>
        <dbReference type="SAM" id="Phobius"/>
    </source>
</evidence>
<dbReference type="EMBL" id="JBHSKP010000035">
    <property type="protein sequence ID" value="MFC5156499.1"/>
    <property type="molecule type" value="Genomic_DNA"/>
</dbReference>
<feature type="transmembrane region" description="Helical" evidence="1">
    <location>
        <begin position="127"/>
        <end position="144"/>
    </location>
</feature>
<evidence type="ECO:0000313" key="2">
    <source>
        <dbReference type="EMBL" id="MFC5156499.1"/>
    </source>
</evidence>
<keyword evidence="1" id="KW-0812">Transmembrane</keyword>
<keyword evidence="1" id="KW-0472">Membrane</keyword>
<reference evidence="3" key="1">
    <citation type="journal article" date="2019" name="Int. J. Syst. Evol. Microbiol.">
        <title>The Global Catalogue of Microorganisms (GCM) 10K type strain sequencing project: providing services to taxonomists for standard genome sequencing and annotation.</title>
        <authorList>
            <consortium name="The Broad Institute Genomics Platform"/>
            <consortium name="The Broad Institute Genome Sequencing Center for Infectious Disease"/>
            <person name="Wu L."/>
            <person name="Ma J."/>
        </authorList>
    </citation>
    <scope>NUCLEOTIDE SEQUENCE [LARGE SCALE GENOMIC DNA]</scope>
    <source>
        <strain evidence="3">PCU 266</strain>
    </source>
</reference>
<feature type="transmembrane region" description="Helical" evidence="1">
    <location>
        <begin position="257"/>
        <end position="279"/>
    </location>
</feature>
<accession>A0ABW0ARZ7</accession>
<organism evidence="2 3">
    <name type="scientific">Streptomyces amakusaensis</name>
    <dbReference type="NCBI Taxonomy" id="67271"/>
    <lineage>
        <taxon>Bacteria</taxon>
        <taxon>Bacillati</taxon>
        <taxon>Actinomycetota</taxon>
        <taxon>Actinomycetes</taxon>
        <taxon>Kitasatosporales</taxon>
        <taxon>Streptomycetaceae</taxon>
        <taxon>Streptomyces</taxon>
    </lineage>
</organism>
<protein>
    <submittedName>
        <fullName evidence="2">DUF3592 domain-containing protein</fullName>
    </submittedName>
</protein>
<keyword evidence="3" id="KW-1185">Reference proteome</keyword>